<dbReference type="AlphaFoldDB" id="A0A1G4K8P7"/>
<keyword evidence="10" id="KW-0809">Transit peptide</keyword>
<dbReference type="CDD" id="cd06457">
    <property type="entry name" value="M3A_MIP"/>
    <property type="match status" value="1"/>
</dbReference>
<dbReference type="PANTHER" id="PTHR11804">
    <property type="entry name" value="PROTEASE M3 THIMET OLIGOPEPTIDASE-RELATED"/>
    <property type="match status" value="1"/>
</dbReference>
<dbReference type="Pfam" id="PF01432">
    <property type="entry name" value="Peptidase_M3"/>
    <property type="match status" value="1"/>
</dbReference>
<comment type="cofactor">
    <cofactor evidence="13">
        <name>Zn(2+)</name>
        <dbReference type="ChEBI" id="CHEBI:29105"/>
    </cofactor>
    <text evidence="13">Binds 1 zinc ion.</text>
</comment>
<sequence length="772" mass="87387">MLKTLVPWNKASSRGLSTFKRFATAASKVREGQLRLSFDDQEYWRKFNSESFSLEESKEKGIFRGQNADGNFQTGLFQNPYLTSPVGLRKFSVKSLALAGDLVDEMRSNKTTQGYLQYIKKLDRLSDTLCRVIDLCEFIRASHPDSQFVKAAQQCHEEMYEFMNYLNTDKSLCEILKHVLGTEAIRNQLPAEDIKVGHILLEDFEKSGIDMSSEVGEQFISLSQEISLVGQDFINNTEYVRSNFIKIPCQKLEQSGVSGLLLQQLSKDLKGQNYKVPTYGFAAYSILRGCSDESIRMKIWTAMHSCSEKQIGRLTKLVQLRAMLAKIMGKNSFAQYQLEGKMAKNPKYVLGFIQSLVANTRPKAAEELTTIANLKAKHLSLPNPQTTSEILNTVRPWDRDFYNTLNSVRQQRKPLSDEKISSYFSLGTVMEGLSHLFHSIYGIKFVPVAAKTGETWSSDVRRINVVSDSEGLIGVVYCDLFEREGKTSSPAHFTVCCSRQIYEGETDLSNIQTGFSKESGTVFQLPVISLVCNFRPSTASKDGNLYLLQLSDVETLFHEMGHAMHSMLGRTPLQNISGTRCATDFVELPSILMEHFARDIRVLSRIGSHYETRDKVPEDLLTLCLSESSYLQNTETFSQAKMALLDQELHSQKILQNVLEVDVVALYHRLEKDLQVLVDDKSNWCGRFGHLFGYGSSYYSYLFDRAIASKVWEHMFAADPYSRASGEKFKDSVLKWGGLRDPWECIADALQLQELSKGDENAMRFIGEAKDL</sequence>
<keyword evidence="12" id="KW-0496">Mitochondrion</keyword>
<dbReference type="EMBL" id="LT598469">
    <property type="protein sequence ID" value="SCV00435.1"/>
    <property type="molecule type" value="Genomic_DNA"/>
</dbReference>
<dbReference type="GO" id="GO:0006518">
    <property type="term" value="P:peptide metabolic process"/>
    <property type="evidence" value="ECO:0007669"/>
    <property type="project" value="TreeGrafter"/>
</dbReference>
<evidence type="ECO:0000256" key="12">
    <source>
        <dbReference type="ARBA" id="ARBA00023128"/>
    </source>
</evidence>
<dbReference type="InterPro" id="IPR024079">
    <property type="entry name" value="MetalloPept_cat_dom_sf"/>
</dbReference>
<dbReference type="Proteomes" id="UP000191024">
    <property type="component" value="Chromosome G"/>
</dbReference>
<evidence type="ECO:0000256" key="1">
    <source>
        <dbReference type="ARBA" id="ARBA00000436"/>
    </source>
</evidence>
<organism evidence="15 16">
    <name type="scientific">Lachancea mirantina</name>
    <dbReference type="NCBI Taxonomy" id="1230905"/>
    <lineage>
        <taxon>Eukaryota</taxon>
        <taxon>Fungi</taxon>
        <taxon>Dikarya</taxon>
        <taxon>Ascomycota</taxon>
        <taxon>Saccharomycotina</taxon>
        <taxon>Saccharomycetes</taxon>
        <taxon>Saccharomycetales</taxon>
        <taxon>Saccharomycetaceae</taxon>
        <taxon>Lachancea</taxon>
    </lineage>
</organism>
<keyword evidence="11 13" id="KW-0482">Metalloprotease</keyword>
<comment type="similarity">
    <text evidence="3 13">Belongs to the peptidase M3 family.</text>
</comment>
<dbReference type="STRING" id="1230905.A0A1G4K8P7"/>
<dbReference type="GO" id="GO:0005759">
    <property type="term" value="C:mitochondrial matrix"/>
    <property type="evidence" value="ECO:0007669"/>
    <property type="project" value="UniProtKB-SubCell"/>
</dbReference>
<feature type="domain" description="Peptidase M3A/M3B catalytic" evidence="14">
    <location>
        <begin position="287"/>
        <end position="764"/>
    </location>
</feature>
<dbReference type="InterPro" id="IPR033851">
    <property type="entry name" value="M3A_MIP"/>
</dbReference>
<evidence type="ECO:0000256" key="10">
    <source>
        <dbReference type="ARBA" id="ARBA00022946"/>
    </source>
</evidence>
<dbReference type="GO" id="GO:0004222">
    <property type="term" value="F:metalloendopeptidase activity"/>
    <property type="evidence" value="ECO:0007669"/>
    <property type="project" value="UniProtKB-EC"/>
</dbReference>
<evidence type="ECO:0000256" key="8">
    <source>
        <dbReference type="ARBA" id="ARBA00022801"/>
    </source>
</evidence>
<evidence type="ECO:0000256" key="13">
    <source>
        <dbReference type="RuleBase" id="RU003435"/>
    </source>
</evidence>
<evidence type="ECO:0000256" key="7">
    <source>
        <dbReference type="ARBA" id="ARBA00022723"/>
    </source>
</evidence>
<dbReference type="OrthoDB" id="17530at2759"/>
<name>A0A1G4K8P7_9SACH</name>
<comment type="catalytic activity">
    <reaction evidence="1">
        <text>Release of an N-terminal octapeptide as second stage of processing of some proteins imported into the mitochondrion.</text>
        <dbReference type="EC" id="3.4.24.59"/>
    </reaction>
</comment>
<evidence type="ECO:0000256" key="6">
    <source>
        <dbReference type="ARBA" id="ARBA00022670"/>
    </source>
</evidence>
<evidence type="ECO:0000256" key="2">
    <source>
        <dbReference type="ARBA" id="ARBA00004305"/>
    </source>
</evidence>
<evidence type="ECO:0000256" key="5">
    <source>
        <dbReference type="ARBA" id="ARBA00018046"/>
    </source>
</evidence>
<evidence type="ECO:0000256" key="3">
    <source>
        <dbReference type="ARBA" id="ARBA00006040"/>
    </source>
</evidence>
<dbReference type="Gene3D" id="3.40.390.10">
    <property type="entry name" value="Collagenase (Catalytic Domain)"/>
    <property type="match status" value="1"/>
</dbReference>
<dbReference type="InterPro" id="IPR024077">
    <property type="entry name" value="Neurolysin/TOP_dom2"/>
</dbReference>
<keyword evidence="9 13" id="KW-0862">Zinc</keyword>
<keyword evidence="8 13" id="KW-0378">Hydrolase</keyword>
<dbReference type="SUPFAM" id="SSF55486">
    <property type="entry name" value="Metalloproteases ('zincins'), catalytic domain"/>
    <property type="match status" value="1"/>
</dbReference>
<evidence type="ECO:0000256" key="4">
    <source>
        <dbReference type="ARBA" id="ARBA00012441"/>
    </source>
</evidence>
<dbReference type="InterPro" id="IPR045090">
    <property type="entry name" value="Pept_M3A_M3B"/>
</dbReference>
<dbReference type="PANTHER" id="PTHR11804:SF79">
    <property type="entry name" value="MITOCHONDRIAL INTERMEDIATE PEPTIDASE"/>
    <property type="match status" value="1"/>
</dbReference>
<evidence type="ECO:0000313" key="16">
    <source>
        <dbReference type="Proteomes" id="UP000191024"/>
    </source>
</evidence>
<keyword evidence="6 13" id="KW-0645">Protease</keyword>
<dbReference type="EC" id="3.4.24.59" evidence="4"/>
<protein>
    <recommendedName>
        <fullName evidence="5">Mitochondrial intermediate peptidase</fullName>
        <ecNumber evidence="4">3.4.24.59</ecNumber>
    </recommendedName>
</protein>
<keyword evidence="16" id="KW-1185">Reference proteome</keyword>
<keyword evidence="7 13" id="KW-0479">Metal-binding</keyword>
<dbReference type="GO" id="GO:0046872">
    <property type="term" value="F:metal ion binding"/>
    <property type="evidence" value="ECO:0007669"/>
    <property type="project" value="UniProtKB-UniRule"/>
</dbReference>
<evidence type="ECO:0000256" key="11">
    <source>
        <dbReference type="ARBA" id="ARBA00023049"/>
    </source>
</evidence>
<accession>A0A1G4K8P7</accession>
<evidence type="ECO:0000313" key="15">
    <source>
        <dbReference type="EMBL" id="SCV00435.1"/>
    </source>
</evidence>
<comment type="subcellular location">
    <subcellularLocation>
        <location evidence="2">Mitochondrion matrix</location>
    </subcellularLocation>
</comment>
<dbReference type="GO" id="GO:0006627">
    <property type="term" value="P:protein processing involved in protein targeting to mitochondrion"/>
    <property type="evidence" value="ECO:0007669"/>
    <property type="project" value="TreeGrafter"/>
</dbReference>
<dbReference type="Gene3D" id="1.10.1370.10">
    <property type="entry name" value="Neurolysin, domain 3"/>
    <property type="match status" value="1"/>
</dbReference>
<evidence type="ECO:0000259" key="14">
    <source>
        <dbReference type="Pfam" id="PF01432"/>
    </source>
</evidence>
<proteinExistence type="inferred from homology"/>
<dbReference type="InterPro" id="IPR001567">
    <property type="entry name" value="Pept_M3A_M3B_dom"/>
</dbReference>
<gene>
    <name evidence="15" type="ORF">LAMI_0G05028G</name>
</gene>
<evidence type="ECO:0000256" key="9">
    <source>
        <dbReference type="ARBA" id="ARBA00022833"/>
    </source>
</evidence>
<reference evidence="15 16" key="1">
    <citation type="submission" date="2016-03" db="EMBL/GenBank/DDBJ databases">
        <authorList>
            <person name="Devillers H."/>
        </authorList>
    </citation>
    <scope>NUCLEOTIDE SEQUENCE [LARGE SCALE GENOMIC DNA]</scope>
    <source>
        <strain evidence="15">CBS 11717</strain>
    </source>
</reference>